<keyword evidence="4 6" id="KW-0663">Pyridoxal phosphate</keyword>
<evidence type="ECO:0000256" key="7">
    <source>
        <dbReference type="RuleBase" id="RU000382"/>
    </source>
</evidence>
<dbReference type="EMBL" id="CM007386">
    <property type="protein sequence ID" value="ONK65953.1"/>
    <property type="molecule type" value="Genomic_DNA"/>
</dbReference>
<dbReference type="GO" id="GO:0019752">
    <property type="term" value="P:carboxylic acid metabolic process"/>
    <property type="evidence" value="ECO:0007669"/>
    <property type="project" value="InterPro"/>
</dbReference>
<accession>A0A5P1EJM9</accession>
<sequence>MIGMQNRRVQSIQHPINPHQLRHRVLPQPDPPPPVDEADAAGLVPTYCLRHLGTPSNAVDPVGPIADVAKEFGAWVHVDAAYAGSAGVCPEFRKYFSGLVKADSVSMSPHKWLLTCLDCTCLWVRDWRRLVESLGTDPEYLKNKQSESGSVVDFKDLQIGCGRPFRALKLFMVIQTYGSAYLQAHIRSDVDMASKQVPRSLARSDPGSRGGWWPAGDCASVCFPAWAPSVAGRCQSGRPDAAKPQAAAAGVNAAGLRVQLDPHALAGGT</sequence>
<evidence type="ECO:0000313" key="9">
    <source>
        <dbReference type="Proteomes" id="UP000243459"/>
    </source>
</evidence>
<proteinExistence type="inferred from homology"/>
<dbReference type="GO" id="GO:0030170">
    <property type="term" value="F:pyridoxal phosphate binding"/>
    <property type="evidence" value="ECO:0007669"/>
    <property type="project" value="InterPro"/>
</dbReference>
<dbReference type="InterPro" id="IPR002129">
    <property type="entry name" value="PyrdxlP-dep_de-COase"/>
</dbReference>
<organism evidence="8 9">
    <name type="scientific">Asparagus officinalis</name>
    <name type="common">Garden asparagus</name>
    <dbReference type="NCBI Taxonomy" id="4686"/>
    <lineage>
        <taxon>Eukaryota</taxon>
        <taxon>Viridiplantae</taxon>
        <taxon>Streptophyta</taxon>
        <taxon>Embryophyta</taxon>
        <taxon>Tracheophyta</taxon>
        <taxon>Spermatophyta</taxon>
        <taxon>Magnoliopsida</taxon>
        <taxon>Liliopsida</taxon>
        <taxon>Asparagales</taxon>
        <taxon>Asparagaceae</taxon>
        <taxon>Asparagoideae</taxon>
        <taxon>Asparagus</taxon>
    </lineage>
</organism>
<evidence type="ECO:0000256" key="4">
    <source>
        <dbReference type="ARBA" id="ARBA00022898"/>
    </source>
</evidence>
<reference evidence="9" key="1">
    <citation type="journal article" date="2017" name="Nat. Commun.">
        <title>The asparagus genome sheds light on the origin and evolution of a young Y chromosome.</title>
        <authorList>
            <person name="Harkess A."/>
            <person name="Zhou J."/>
            <person name="Xu C."/>
            <person name="Bowers J.E."/>
            <person name="Van der Hulst R."/>
            <person name="Ayyampalayam S."/>
            <person name="Mercati F."/>
            <person name="Riccardi P."/>
            <person name="McKain M.R."/>
            <person name="Kakrana A."/>
            <person name="Tang H."/>
            <person name="Ray J."/>
            <person name="Groenendijk J."/>
            <person name="Arikit S."/>
            <person name="Mathioni S.M."/>
            <person name="Nakano M."/>
            <person name="Shan H."/>
            <person name="Telgmann-Rauber A."/>
            <person name="Kanno A."/>
            <person name="Yue Z."/>
            <person name="Chen H."/>
            <person name="Li W."/>
            <person name="Chen Y."/>
            <person name="Xu X."/>
            <person name="Zhang Y."/>
            <person name="Luo S."/>
            <person name="Chen H."/>
            <person name="Gao J."/>
            <person name="Mao Z."/>
            <person name="Pires J.C."/>
            <person name="Luo M."/>
            <person name="Kudrna D."/>
            <person name="Wing R.A."/>
            <person name="Meyers B.C."/>
            <person name="Yi K."/>
            <person name="Kong H."/>
            <person name="Lavrijsen P."/>
            <person name="Sunseri F."/>
            <person name="Falavigna A."/>
            <person name="Ye Y."/>
            <person name="Leebens-Mack J.H."/>
            <person name="Chen G."/>
        </authorList>
    </citation>
    <scope>NUCLEOTIDE SEQUENCE [LARGE SCALE GENOMIC DNA]</scope>
    <source>
        <strain evidence="9">cv. DH0086</strain>
    </source>
</reference>
<gene>
    <name evidence="8" type="ORF">A4U43_C06F2680</name>
</gene>
<dbReference type="InterPro" id="IPR015421">
    <property type="entry name" value="PyrdxlP-dep_Trfase_major"/>
</dbReference>
<dbReference type="SUPFAM" id="SSF53383">
    <property type="entry name" value="PLP-dependent transferases"/>
    <property type="match status" value="1"/>
</dbReference>
<keyword evidence="9" id="KW-1185">Reference proteome</keyword>
<evidence type="ECO:0000256" key="2">
    <source>
        <dbReference type="ARBA" id="ARBA00009533"/>
    </source>
</evidence>
<dbReference type="GO" id="GO:0005737">
    <property type="term" value="C:cytoplasm"/>
    <property type="evidence" value="ECO:0007669"/>
    <property type="project" value="TreeGrafter"/>
</dbReference>
<dbReference type="PANTHER" id="PTHR11999">
    <property type="entry name" value="GROUP II PYRIDOXAL-5-PHOSPHATE DECARBOXYLASE"/>
    <property type="match status" value="1"/>
</dbReference>
<dbReference type="PANTHER" id="PTHR11999:SF157">
    <property type="entry name" value="TRYPTOPHAN DECARBOXYLASE 1"/>
    <property type="match status" value="1"/>
</dbReference>
<dbReference type="GO" id="GO:0016831">
    <property type="term" value="F:carboxy-lyase activity"/>
    <property type="evidence" value="ECO:0007669"/>
    <property type="project" value="InterPro"/>
</dbReference>
<evidence type="ECO:0000256" key="1">
    <source>
        <dbReference type="ARBA" id="ARBA00001933"/>
    </source>
</evidence>
<dbReference type="InterPro" id="IPR021115">
    <property type="entry name" value="Pyridoxal-P_BS"/>
</dbReference>
<dbReference type="PROSITE" id="PS00392">
    <property type="entry name" value="DDC_GAD_HDC_YDC"/>
    <property type="match status" value="1"/>
</dbReference>
<evidence type="ECO:0000256" key="3">
    <source>
        <dbReference type="ARBA" id="ARBA00022793"/>
    </source>
</evidence>
<keyword evidence="3" id="KW-0210">Decarboxylase</keyword>
<dbReference type="Gene3D" id="3.40.640.10">
    <property type="entry name" value="Type I PLP-dependent aspartate aminotransferase-like (Major domain)"/>
    <property type="match status" value="1"/>
</dbReference>
<feature type="modified residue" description="N6-(pyridoxal phosphate)lysine" evidence="6">
    <location>
        <position position="111"/>
    </location>
</feature>
<dbReference type="Gramene" id="ONK65953">
    <property type="protein sequence ID" value="ONK65953"/>
    <property type="gene ID" value="A4U43_C06F2680"/>
</dbReference>
<comment type="cofactor">
    <cofactor evidence="1 6 7">
        <name>pyridoxal 5'-phosphate</name>
        <dbReference type="ChEBI" id="CHEBI:597326"/>
    </cofactor>
</comment>
<evidence type="ECO:0000256" key="6">
    <source>
        <dbReference type="PIRSR" id="PIRSR602129-50"/>
    </source>
</evidence>
<evidence type="ECO:0000256" key="5">
    <source>
        <dbReference type="ARBA" id="ARBA00023239"/>
    </source>
</evidence>
<dbReference type="Pfam" id="PF00282">
    <property type="entry name" value="Pyridoxal_deC"/>
    <property type="match status" value="1"/>
</dbReference>
<name>A0A5P1EJM9_ASPOF</name>
<dbReference type="Proteomes" id="UP000243459">
    <property type="component" value="Chromosome 6"/>
</dbReference>
<comment type="similarity">
    <text evidence="2 7">Belongs to the group II decarboxylase family.</text>
</comment>
<protein>
    <submittedName>
        <fullName evidence="8">Uncharacterized protein</fullName>
    </submittedName>
</protein>
<dbReference type="AlphaFoldDB" id="A0A5P1EJM9"/>
<dbReference type="InterPro" id="IPR010977">
    <property type="entry name" value="Aromatic_deC"/>
</dbReference>
<dbReference type="InterPro" id="IPR015424">
    <property type="entry name" value="PyrdxlP-dep_Trfase"/>
</dbReference>
<keyword evidence="5 7" id="KW-0456">Lyase</keyword>
<evidence type="ECO:0000313" key="8">
    <source>
        <dbReference type="EMBL" id="ONK65953.1"/>
    </source>
</evidence>